<comment type="caution">
    <text evidence="3">The sequence shown here is derived from an EMBL/GenBank/DDBJ whole genome shotgun (WGS) entry which is preliminary data.</text>
</comment>
<feature type="domain" description="Transposase IS4-like" evidence="2">
    <location>
        <begin position="7"/>
        <end position="254"/>
    </location>
</feature>
<feature type="region of interest" description="Disordered" evidence="1">
    <location>
        <begin position="18"/>
        <end position="40"/>
    </location>
</feature>
<dbReference type="EMBL" id="BARU01030470">
    <property type="protein sequence ID" value="GAH63734.1"/>
    <property type="molecule type" value="Genomic_DNA"/>
</dbReference>
<dbReference type="AlphaFoldDB" id="X1IC87"/>
<dbReference type="GO" id="GO:0003677">
    <property type="term" value="F:DNA binding"/>
    <property type="evidence" value="ECO:0007669"/>
    <property type="project" value="InterPro"/>
</dbReference>
<dbReference type="GO" id="GO:0006313">
    <property type="term" value="P:DNA transposition"/>
    <property type="evidence" value="ECO:0007669"/>
    <property type="project" value="InterPro"/>
</dbReference>
<evidence type="ECO:0000313" key="3">
    <source>
        <dbReference type="EMBL" id="GAH63734.1"/>
    </source>
</evidence>
<gene>
    <name evidence="3" type="ORF">S03H2_48336</name>
</gene>
<dbReference type="InterPro" id="IPR002559">
    <property type="entry name" value="Transposase_11"/>
</dbReference>
<feature type="compositionally biased region" description="Polar residues" evidence="1">
    <location>
        <begin position="18"/>
        <end position="29"/>
    </location>
</feature>
<protein>
    <recommendedName>
        <fullName evidence="2">Transposase IS4-like domain-containing protein</fullName>
    </recommendedName>
</protein>
<dbReference type="GO" id="GO:0004803">
    <property type="term" value="F:transposase activity"/>
    <property type="evidence" value="ECO:0007669"/>
    <property type="project" value="InterPro"/>
</dbReference>
<sequence length="264" mass="30639">FASLDEFILDSKPIQAATKQNNFKNPNRNTTDKTKKPKRNPRATLSYYSCQLVNGKKKNMLFFWGYRTHCLVTKEGICLVEKTLPNNITDAEAAFSLIRELKRRYRFKKGAIFIGDKAYDVRQLYTFIVKQMKSAAYITINPRNQKDDKTFGRHGCPICDAGIEMKSVSRWTEGNRDRVKFRCPLKTSKKVAAKFNNTCPAKHPSFDTGKCYGCTKYLDVTDDARSRVPRDSKQFKETFKDRQIVEQYFSRLGDREVEQTTHYS</sequence>
<proteinExistence type="predicted"/>
<feature type="non-terminal residue" evidence="3">
    <location>
        <position position="1"/>
    </location>
</feature>
<organism evidence="3">
    <name type="scientific">marine sediment metagenome</name>
    <dbReference type="NCBI Taxonomy" id="412755"/>
    <lineage>
        <taxon>unclassified sequences</taxon>
        <taxon>metagenomes</taxon>
        <taxon>ecological metagenomes</taxon>
    </lineage>
</organism>
<feature type="non-terminal residue" evidence="3">
    <location>
        <position position="264"/>
    </location>
</feature>
<accession>X1IC87</accession>
<reference evidence="3" key="1">
    <citation type="journal article" date="2014" name="Front. Microbiol.">
        <title>High frequency of phylogenetically diverse reductive dehalogenase-homologous genes in deep subseafloor sedimentary metagenomes.</title>
        <authorList>
            <person name="Kawai M."/>
            <person name="Futagami T."/>
            <person name="Toyoda A."/>
            <person name="Takaki Y."/>
            <person name="Nishi S."/>
            <person name="Hori S."/>
            <person name="Arai W."/>
            <person name="Tsubouchi T."/>
            <person name="Morono Y."/>
            <person name="Uchiyama I."/>
            <person name="Ito T."/>
            <person name="Fujiyama A."/>
            <person name="Inagaki F."/>
            <person name="Takami H."/>
        </authorList>
    </citation>
    <scope>NUCLEOTIDE SEQUENCE</scope>
    <source>
        <strain evidence="3">Expedition CK06-06</strain>
    </source>
</reference>
<name>X1IC87_9ZZZZ</name>
<evidence type="ECO:0000256" key="1">
    <source>
        <dbReference type="SAM" id="MobiDB-lite"/>
    </source>
</evidence>
<evidence type="ECO:0000259" key="2">
    <source>
        <dbReference type="Pfam" id="PF01609"/>
    </source>
</evidence>
<dbReference type="Pfam" id="PF01609">
    <property type="entry name" value="DDE_Tnp_1"/>
    <property type="match status" value="1"/>
</dbReference>